<dbReference type="EC" id="6.3.5.2" evidence="2"/>
<reference evidence="3" key="1">
    <citation type="submission" date="2017-09" db="EMBL/GenBank/DDBJ databases">
        <title>Depth-based differentiation of microbial function through sediment-hosted aquifers and enrichment of novel symbionts in the deep terrestrial subsurface.</title>
        <authorList>
            <person name="Probst A.J."/>
            <person name="Ladd B."/>
            <person name="Jarett J.K."/>
            <person name="Geller-Mcgrath D.E."/>
            <person name="Sieber C.M.K."/>
            <person name="Emerson J.B."/>
            <person name="Anantharaman K."/>
            <person name="Thomas B.C."/>
            <person name="Malmstrom R."/>
            <person name="Stieglmeier M."/>
            <person name="Klingl A."/>
            <person name="Woyke T."/>
            <person name="Ryan C.M."/>
            <person name="Banfield J.F."/>
        </authorList>
    </citation>
    <scope>NUCLEOTIDE SEQUENCE [LARGE SCALE GENOMIC DNA]</scope>
</reference>
<dbReference type="Proteomes" id="UP000231436">
    <property type="component" value="Unassembled WGS sequence"/>
</dbReference>
<evidence type="ECO:0000259" key="1">
    <source>
        <dbReference type="Pfam" id="PF00117"/>
    </source>
</evidence>
<protein>
    <submittedName>
        <fullName evidence="2">Glutamine amidotransferase</fullName>
        <ecNumber evidence="2">6.3.5.2</ecNumber>
    </submittedName>
</protein>
<dbReference type="Gene3D" id="3.40.50.880">
    <property type="match status" value="1"/>
</dbReference>
<comment type="caution">
    <text evidence="2">The sequence shown here is derived from an EMBL/GenBank/DDBJ whole genome shotgun (WGS) entry which is preliminary data.</text>
</comment>
<dbReference type="AlphaFoldDB" id="A0A2M8LGP7"/>
<dbReference type="EMBL" id="PFEU01000018">
    <property type="protein sequence ID" value="PJE76576.1"/>
    <property type="molecule type" value="Genomic_DNA"/>
</dbReference>
<accession>A0A2M8LGP7</accession>
<evidence type="ECO:0000313" key="3">
    <source>
        <dbReference type="Proteomes" id="UP000231436"/>
    </source>
</evidence>
<dbReference type="InterPro" id="IPR044992">
    <property type="entry name" value="ChyE-like"/>
</dbReference>
<dbReference type="SUPFAM" id="SSF52317">
    <property type="entry name" value="Class I glutamine amidotransferase-like"/>
    <property type="match status" value="1"/>
</dbReference>
<evidence type="ECO:0000313" key="2">
    <source>
        <dbReference type="EMBL" id="PJE76576.1"/>
    </source>
</evidence>
<dbReference type="InterPro" id="IPR017926">
    <property type="entry name" value="GATASE"/>
</dbReference>
<keyword evidence="2" id="KW-0808">Transferase</keyword>
<name>A0A2M8LGP7_9BACT</name>
<dbReference type="PANTHER" id="PTHR42695">
    <property type="entry name" value="GLUTAMINE AMIDOTRANSFERASE YLR126C-RELATED"/>
    <property type="match status" value="1"/>
</dbReference>
<organism evidence="2 3">
    <name type="scientific">Candidatus Uhrbacteria bacterium CG10_big_fil_rev_8_21_14_0_10_48_16</name>
    <dbReference type="NCBI Taxonomy" id="1975038"/>
    <lineage>
        <taxon>Bacteria</taxon>
        <taxon>Candidatus Uhriibacteriota</taxon>
    </lineage>
</organism>
<dbReference type="InterPro" id="IPR029062">
    <property type="entry name" value="Class_I_gatase-like"/>
</dbReference>
<dbReference type="PANTHER" id="PTHR42695:SF5">
    <property type="entry name" value="GLUTAMINE AMIDOTRANSFERASE YLR126C-RELATED"/>
    <property type="match status" value="1"/>
</dbReference>
<dbReference type="Pfam" id="PF00117">
    <property type="entry name" value="GATase"/>
    <property type="match status" value="1"/>
</dbReference>
<dbReference type="CDD" id="cd01741">
    <property type="entry name" value="GATase1_1"/>
    <property type="match status" value="1"/>
</dbReference>
<proteinExistence type="predicted"/>
<keyword evidence="2" id="KW-0315">Glutamine amidotransferase</keyword>
<dbReference type="GO" id="GO:0005829">
    <property type="term" value="C:cytosol"/>
    <property type="evidence" value="ECO:0007669"/>
    <property type="project" value="TreeGrafter"/>
</dbReference>
<sequence length="246" mass="27685">MKPFLILQLRPNTVASDGEFSAFLKYGELSPDEVVRIRMDQDPLPLIDLAEFSGVIVGGGPWNVSDEPDSKTPQQKSAEYWLSGFLQRIIETDTPFLGVCYGLGALAKILGSTISKEQFTENASATNIELLPEAHRDDLLKGLPETFRAIVGHKEACQQLPHGAVHLAQSSACPVQMFRLKKNIYATQFHPELDTEGVQVRIDVYKHAGYFPPEEAESLKKQLRKEKITFPMEILKRFVKKYHTEK</sequence>
<dbReference type="GO" id="GO:0003922">
    <property type="term" value="F:GMP synthase (glutamine-hydrolyzing) activity"/>
    <property type="evidence" value="ECO:0007669"/>
    <property type="project" value="UniProtKB-EC"/>
</dbReference>
<dbReference type="GO" id="GO:0016740">
    <property type="term" value="F:transferase activity"/>
    <property type="evidence" value="ECO:0007669"/>
    <property type="project" value="UniProtKB-KW"/>
</dbReference>
<gene>
    <name evidence="2" type="ORF">COV05_04375</name>
</gene>
<dbReference type="NCBIfam" id="NF005743">
    <property type="entry name" value="PRK07567.1"/>
    <property type="match status" value="1"/>
</dbReference>
<keyword evidence="2" id="KW-0436">Ligase</keyword>
<feature type="domain" description="Glutamine amidotransferase" evidence="1">
    <location>
        <begin position="45"/>
        <end position="193"/>
    </location>
</feature>
<dbReference type="PROSITE" id="PS51273">
    <property type="entry name" value="GATASE_TYPE_1"/>
    <property type="match status" value="1"/>
</dbReference>